<protein>
    <submittedName>
        <fullName evidence="3">Transporter, UIT6 family</fullName>
    </submittedName>
</protein>
<feature type="transmembrane region" description="Helical" evidence="2">
    <location>
        <begin position="434"/>
        <end position="452"/>
    </location>
</feature>
<feature type="transmembrane region" description="Helical" evidence="2">
    <location>
        <begin position="26"/>
        <end position="45"/>
    </location>
</feature>
<dbReference type="AlphaFoldDB" id="A0A0H3ABZ2"/>
<sequence precursor="true">MRRCGPYPSHARRYPRQPKESSVKRLSPALIAATLSLLLAPIAAFASGGHHDLDGSVLTVAWALPFACMLLSIAVMPLALPHFWHHHFGKVSAFWALAFLVPCAAVFGMQTAIYQVLHTFLLEYVPFLILLFALFTVAGGVRLKGSLVGTPVVNTAILAVGTLLASWMGTTGAAMLLIRPLLRANSHRRFRVHSVVFFIFLVANIGGSLTPLGDPPLFLGFLKGVSFFWTTSHLLMKTILVSVILIAAFFVLDTVLFNREGRPVPPNAESGEKLGLDGVVNLPLLGGVVALVLMSGLWKPEVAFNVYGIEVELQNLARDLGLLGIAALSLKLTSTECRRLNEFTWGPIEEVAKLFAGIFVSMIPAIAILKAGEAGALAPVINMVTHDGQPVNTMYFWLTGILSSFLDNAPTYLVFFNTAGGDAMHLMNDIPETLAAISAGAVFMGANTYIGNAPNFMVRSIAEEQGVPMPSFFGYMAWSCGILVPCFILVTWLFFM</sequence>
<feature type="transmembrane region" description="Helical" evidence="2">
    <location>
        <begin position="351"/>
        <end position="369"/>
    </location>
</feature>
<feature type="transmembrane region" description="Helical" evidence="2">
    <location>
        <begin position="92"/>
        <end position="117"/>
    </location>
</feature>
<feature type="region of interest" description="Disordered" evidence="1">
    <location>
        <begin position="1"/>
        <end position="21"/>
    </location>
</feature>
<proteinExistence type="predicted"/>
<feature type="transmembrane region" description="Helical" evidence="2">
    <location>
        <begin position="190"/>
        <end position="213"/>
    </location>
</feature>
<feature type="transmembrane region" description="Helical" evidence="2">
    <location>
        <begin position="472"/>
        <end position="495"/>
    </location>
</feature>
<keyword evidence="2" id="KW-0472">Membrane</keyword>
<dbReference type="HOGENOM" id="CLU_034923_0_0_7"/>
<dbReference type="EMBL" id="CP000527">
    <property type="protein sequence ID" value="ABM29946.1"/>
    <property type="molecule type" value="Genomic_DNA"/>
</dbReference>
<reference evidence="4" key="1">
    <citation type="journal article" date="2009" name="Environ. Microbiol.">
        <title>Contribution of mobile genetic elements to Desulfovibrio vulgaris genome plasticity.</title>
        <authorList>
            <person name="Walker C.B."/>
            <person name="Stolyar S."/>
            <person name="Chivian D."/>
            <person name="Pinel N."/>
            <person name="Gabster J.A."/>
            <person name="Dehal P.S."/>
            <person name="He Z."/>
            <person name="Yang Z.K."/>
            <person name="Yen H.C."/>
            <person name="Zhou J."/>
            <person name="Wall J.D."/>
            <person name="Hazen T.C."/>
            <person name="Arkin A.P."/>
            <person name="Stahl D.A."/>
        </authorList>
    </citation>
    <scope>NUCLEOTIDE SEQUENCE [LARGE SCALE GENOMIC DNA]</scope>
    <source>
        <strain evidence="4">DP4</strain>
    </source>
</reference>
<evidence type="ECO:0000313" key="3">
    <source>
        <dbReference type="EMBL" id="ABM29946.1"/>
    </source>
</evidence>
<dbReference type="Pfam" id="PF16980">
    <property type="entry name" value="CitMHS_2"/>
    <property type="match status" value="1"/>
</dbReference>
<evidence type="ECO:0000256" key="1">
    <source>
        <dbReference type="SAM" id="MobiDB-lite"/>
    </source>
</evidence>
<dbReference type="KEGG" id="dvl:Dvul_2935"/>
<keyword evidence="2" id="KW-0812">Transmembrane</keyword>
<evidence type="ECO:0000313" key="4">
    <source>
        <dbReference type="Proteomes" id="UP000009173"/>
    </source>
</evidence>
<feature type="transmembrane region" description="Helical" evidence="2">
    <location>
        <begin position="124"/>
        <end position="143"/>
    </location>
</feature>
<gene>
    <name evidence="3" type="ordered locus">Dvul_2935</name>
</gene>
<organism evidence="3 4">
    <name type="scientific">Nitratidesulfovibrio vulgaris (strain DP4)</name>
    <name type="common">Desulfovibrio vulgaris</name>
    <dbReference type="NCBI Taxonomy" id="391774"/>
    <lineage>
        <taxon>Bacteria</taxon>
        <taxon>Pseudomonadati</taxon>
        <taxon>Thermodesulfobacteriota</taxon>
        <taxon>Desulfovibrionia</taxon>
        <taxon>Desulfovibrionales</taxon>
        <taxon>Desulfovibrionaceae</taxon>
        <taxon>Nitratidesulfovibrio</taxon>
    </lineage>
</organism>
<accession>A0A0H3ABZ2</accession>
<dbReference type="InterPro" id="IPR031566">
    <property type="entry name" value="CitMHS_2"/>
</dbReference>
<keyword evidence="2" id="KW-1133">Transmembrane helix</keyword>
<dbReference type="Proteomes" id="UP000009173">
    <property type="component" value="Chromosome"/>
</dbReference>
<feature type="transmembrane region" description="Helical" evidence="2">
    <location>
        <begin position="233"/>
        <end position="257"/>
    </location>
</feature>
<feature type="transmembrane region" description="Helical" evidence="2">
    <location>
        <begin position="57"/>
        <end position="80"/>
    </location>
</feature>
<name>A0A0H3ABZ2_NITV4</name>
<evidence type="ECO:0000256" key="2">
    <source>
        <dbReference type="SAM" id="Phobius"/>
    </source>
</evidence>
<feature type="transmembrane region" description="Helical" evidence="2">
    <location>
        <begin position="155"/>
        <end position="178"/>
    </location>
</feature>